<dbReference type="CDD" id="cd00067">
    <property type="entry name" value="GAL4"/>
    <property type="match status" value="1"/>
</dbReference>
<keyword evidence="3" id="KW-0804">Transcription</keyword>
<evidence type="ECO:0000256" key="4">
    <source>
        <dbReference type="ARBA" id="ARBA00023242"/>
    </source>
</evidence>
<gene>
    <name evidence="8" type="ORF">HGRIS_005343</name>
</gene>
<evidence type="ECO:0000256" key="1">
    <source>
        <dbReference type="ARBA" id="ARBA00023015"/>
    </source>
</evidence>
<dbReference type="Pfam" id="PF00172">
    <property type="entry name" value="Zn_clus"/>
    <property type="match status" value="1"/>
</dbReference>
<keyword evidence="9" id="KW-1185">Reference proteome</keyword>
<dbReference type="InterPro" id="IPR001138">
    <property type="entry name" value="Zn2Cys6_DnaBD"/>
</dbReference>
<keyword evidence="4" id="KW-0539">Nucleus</keyword>
<dbReference type="PANTHER" id="PTHR31069">
    <property type="entry name" value="OLEATE-ACTIVATED TRANSCRIPTION FACTOR 1-RELATED"/>
    <property type="match status" value="1"/>
</dbReference>
<feature type="domain" description="Zn(2)-C6 fungal-type" evidence="7">
    <location>
        <begin position="19"/>
        <end position="54"/>
    </location>
</feature>
<evidence type="ECO:0000313" key="9">
    <source>
        <dbReference type="Proteomes" id="UP001556367"/>
    </source>
</evidence>
<feature type="region of interest" description="Disordered" evidence="6">
    <location>
        <begin position="275"/>
        <end position="308"/>
    </location>
</feature>
<reference evidence="9" key="1">
    <citation type="submission" date="2024-06" db="EMBL/GenBank/DDBJ databases">
        <title>Multi-omics analyses provide insights into the biosynthesis of the anticancer antibiotic pleurotin in Hohenbuehelia grisea.</title>
        <authorList>
            <person name="Weaver J.A."/>
            <person name="Alberti F."/>
        </authorList>
    </citation>
    <scope>NUCLEOTIDE SEQUENCE [LARGE SCALE GENOMIC DNA]</scope>
    <source>
        <strain evidence="9">T-177</strain>
    </source>
</reference>
<comment type="caution">
    <text evidence="8">The sequence shown here is derived from an EMBL/GenBank/DDBJ whole genome shotgun (WGS) entry which is preliminary data.</text>
</comment>
<keyword evidence="5" id="KW-0175">Coiled coil</keyword>
<evidence type="ECO:0000259" key="7">
    <source>
        <dbReference type="PROSITE" id="PS50048"/>
    </source>
</evidence>
<feature type="coiled-coil region" evidence="5">
    <location>
        <begin position="66"/>
        <end position="93"/>
    </location>
</feature>
<dbReference type="PROSITE" id="PS50048">
    <property type="entry name" value="ZN2_CY6_FUNGAL_2"/>
    <property type="match status" value="1"/>
</dbReference>
<evidence type="ECO:0000256" key="5">
    <source>
        <dbReference type="SAM" id="Coils"/>
    </source>
</evidence>
<keyword evidence="2" id="KW-0238">DNA-binding</keyword>
<sequence length="328" mass="36295">MAQGDQPEAVPKKPIRGKACGTCRRRKEKCDGTRPVCQACQLRKLKQPLTECTWERRTEYHYVTLIGELEVLNARLVRQNEDLLRENAWLRERAYPVSQRSESDRENHGLSQSYPATHGLLFPNQFTLDPIPRTSPALPIGSQFQNQPFGVPVPTGLTVPVQDLNTLHARSFSGAMDVGLPSPLALEPSPTYPAEYDPYTAFVAMPLSPAPFHVHNGNLLREDELYQFMSPETQVALTTPTGSPYPRRIESFPLMSEAPESGPYSAPAAPFHPNSSFSPLEYTGELSATSQQAVHPPEPSELATGSNAGLMLSVQEGWPSYNMTARQP</sequence>
<protein>
    <recommendedName>
        <fullName evidence="7">Zn(2)-C6 fungal-type domain-containing protein</fullName>
    </recommendedName>
</protein>
<evidence type="ECO:0000256" key="3">
    <source>
        <dbReference type="ARBA" id="ARBA00023163"/>
    </source>
</evidence>
<dbReference type="PANTHER" id="PTHR31069:SF32">
    <property type="entry name" value="ARGININE METABOLISM REGULATION PROTEIN II"/>
    <property type="match status" value="1"/>
</dbReference>
<dbReference type="Gene3D" id="4.10.240.10">
    <property type="entry name" value="Zn(2)-C6 fungal-type DNA-binding domain"/>
    <property type="match status" value="1"/>
</dbReference>
<organism evidence="8 9">
    <name type="scientific">Hohenbuehelia grisea</name>
    <dbReference type="NCBI Taxonomy" id="104357"/>
    <lineage>
        <taxon>Eukaryota</taxon>
        <taxon>Fungi</taxon>
        <taxon>Dikarya</taxon>
        <taxon>Basidiomycota</taxon>
        <taxon>Agaricomycotina</taxon>
        <taxon>Agaricomycetes</taxon>
        <taxon>Agaricomycetidae</taxon>
        <taxon>Agaricales</taxon>
        <taxon>Pleurotineae</taxon>
        <taxon>Pleurotaceae</taxon>
        <taxon>Hohenbuehelia</taxon>
    </lineage>
</organism>
<keyword evidence="1" id="KW-0805">Transcription regulation</keyword>
<dbReference type="InterPro" id="IPR050675">
    <property type="entry name" value="OAF3"/>
</dbReference>
<name>A0ABR3JEP7_9AGAR</name>
<dbReference type="EMBL" id="JASNQZ010000008">
    <property type="protein sequence ID" value="KAL0954215.1"/>
    <property type="molecule type" value="Genomic_DNA"/>
</dbReference>
<accession>A0ABR3JEP7</accession>
<dbReference type="SMART" id="SM00066">
    <property type="entry name" value="GAL4"/>
    <property type="match status" value="1"/>
</dbReference>
<evidence type="ECO:0000256" key="6">
    <source>
        <dbReference type="SAM" id="MobiDB-lite"/>
    </source>
</evidence>
<evidence type="ECO:0000313" key="8">
    <source>
        <dbReference type="EMBL" id="KAL0954215.1"/>
    </source>
</evidence>
<dbReference type="SUPFAM" id="SSF57701">
    <property type="entry name" value="Zn2/Cys6 DNA-binding domain"/>
    <property type="match status" value="1"/>
</dbReference>
<dbReference type="Proteomes" id="UP001556367">
    <property type="component" value="Unassembled WGS sequence"/>
</dbReference>
<dbReference type="InterPro" id="IPR036864">
    <property type="entry name" value="Zn2-C6_fun-type_DNA-bd_sf"/>
</dbReference>
<proteinExistence type="predicted"/>
<evidence type="ECO:0000256" key="2">
    <source>
        <dbReference type="ARBA" id="ARBA00023125"/>
    </source>
</evidence>